<evidence type="ECO:0008006" key="3">
    <source>
        <dbReference type="Google" id="ProtNLM"/>
    </source>
</evidence>
<name>A0A414M9I9_9BACE</name>
<dbReference type="EMBL" id="QSLA01000013">
    <property type="protein sequence ID" value="RHF07180.1"/>
    <property type="molecule type" value="Genomic_DNA"/>
</dbReference>
<gene>
    <name evidence="1" type="ORF">DW701_11850</name>
</gene>
<dbReference type="InterPro" id="IPR023614">
    <property type="entry name" value="Porin_dom_sf"/>
</dbReference>
<dbReference type="Gene3D" id="2.40.160.10">
    <property type="entry name" value="Porin"/>
    <property type="match status" value="1"/>
</dbReference>
<reference evidence="1 2" key="1">
    <citation type="submission" date="2018-08" db="EMBL/GenBank/DDBJ databases">
        <title>A genome reference for cultivated species of the human gut microbiota.</title>
        <authorList>
            <person name="Zou Y."/>
            <person name="Xue W."/>
            <person name="Luo G."/>
        </authorList>
    </citation>
    <scope>NUCLEOTIDE SEQUENCE [LARGE SCALE GENOMIC DNA]</scope>
    <source>
        <strain evidence="1 2">AM26-26AC</strain>
    </source>
</reference>
<dbReference type="Proteomes" id="UP000283538">
    <property type="component" value="Unassembled WGS sequence"/>
</dbReference>
<dbReference type="AlphaFoldDB" id="A0A414M9I9"/>
<sequence length="323" mass="36648">MMAAIFIQPTFAQNDEKLFSGKPILTLFANYKAGVGHCNENSGFNLDRAFVGYEGFFTKGFSAKILMNVETMADENGNTKFNGYLKNAQIDWKGKGFFVSAGLVNLKQFSEQENFWGHRYIFKSFQEEYGIAFCEDIGIVAGYEFSPVISADMALTNGEGRKFKNMDNNYKYGAGLTLKPVKGFMFRLYGDIYNTPEYMKSVSGNQKDQYSIAAFAGYSHSRFSFGAEYNRAFNYKFSPETDVNGYSVYTTIKINSKIHLYGRFDLLDATEENQNTVKEGHTIIGGFEYAPIKQVRISPNYQSWKAKSGKRENYLLMSIECKI</sequence>
<organism evidence="1 2">
    <name type="scientific">Bacteroides eggerthii</name>
    <dbReference type="NCBI Taxonomy" id="28111"/>
    <lineage>
        <taxon>Bacteria</taxon>
        <taxon>Pseudomonadati</taxon>
        <taxon>Bacteroidota</taxon>
        <taxon>Bacteroidia</taxon>
        <taxon>Bacteroidales</taxon>
        <taxon>Bacteroidaceae</taxon>
        <taxon>Bacteroides</taxon>
    </lineage>
</organism>
<evidence type="ECO:0000313" key="1">
    <source>
        <dbReference type="EMBL" id="RHF07180.1"/>
    </source>
</evidence>
<proteinExistence type="predicted"/>
<comment type="caution">
    <text evidence="1">The sequence shown here is derived from an EMBL/GenBank/DDBJ whole genome shotgun (WGS) entry which is preliminary data.</text>
</comment>
<accession>A0A414M9I9</accession>
<protein>
    <recommendedName>
        <fullName evidence="3">Porin</fullName>
    </recommendedName>
</protein>
<dbReference type="SUPFAM" id="SSF56935">
    <property type="entry name" value="Porins"/>
    <property type="match status" value="1"/>
</dbReference>
<evidence type="ECO:0000313" key="2">
    <source>
        <dbReference type="Proteomes" id="UP000283538"/>
    </source>
</evidence>